<comment type="caution">
    <text evidence="1">The sequence shown here is derived from an EMBL/GenBank/DDBJ whole genome shotgun (WGS) entry which is preliminary data.</text>
</comment>
<dbReference type="EMBL" id="JAFCXS010000005">
    <property type="protein sequence ID" value="MBM0747567.1"/>
    <property type="molecule type" value="Genomic_DNA"/>
</dbReference>
<dbReference type="RefSeq" id="WP_052246548.1">
    <property type="nucleotide sequence ID" value="NZ_CP189649.1"/>
</dbReference>
<evidence type="ECO:0000313" key="2">
    <source>
        <dbReference type="Proteomes" id="UP000809137"/>
    </source>
</evidence>
<evidence type="ECO:0000313" key="1">
    <source>
        <dbReference type="EMBL" id="MBM0747567.1"/>
    </source>
</evidence>
<proteinExistence type="predicted"/>
<gene>
    <name evidence="1" type="ORF">JJB79_09075</name>
</gene>
<organism evidence="1 2">
    <name type="scientific">Pantoea eucrina</name>
    <dbReference type="NCBI Taxonomy" id="472693"/>
    <lineage>
        <taxon>Bacteria</taxon>
        <taxon>Pseudomonadati</taxon>
        <taxon>Pseudomonadota</taxon>
        <taxon>Gammaproteobacteria</taxon>
        <taxon>Enterobacterales</taxon>
        <taxon>Erwiniaceae</taxon>
        <taxon>Pantoea</taxon>
    </lineage>
</organism>
<reference evidence="1 2" key="1">
    <citation type="submission" date="2021-01" db="EMBL/GenBank/DDBJ databases">
        <title>Complete genome sequence of Pantoea eucrina OB49, a heavy metal tolerant bacterium with PGPR potential isolated from wheat in Algeria.</title>
        <authorList>
            <person name="Lekired A."/>
            <person name="Ouzari I.H."/>
        </authorList>
    </citation>
    <scope>NUCLEOTIDE SEQUENCE [LARGE SCALE GENOMIC DNA]</scope>
    <source>
        <strain evidence="1 2">OB49</strain>
    </source>
</reference>
<keyword evidence="2" id="KW-1185">Reference proteome</keyword>
<dbReference type="Proteomes" id="UP000809137">
    <property type="component" value="Unassembled WGS sequence"/>
</dbReference>
<accession>A0ABS1Z595</accession>
<protein>
    <submittedName>
        <fullName evidence="1">Uncharacterized protein</fullName>
    </submittedName>
</protein>
<name>A0ABS1Z595_9GAMM</name>
<sequence length="66" mass="7117">MKPVDVQPINDINQAIGRAVTTLIAAGMPVEKYAILAELQESEAQAIDGVKKIYGEAIQFISVQMS</sequence>